<evidence type="ECO:0000256" key="1">
    <source>
        <dbReference type="SAM" id="MobiDB-lite"/>
    </source>
</evidence>
<dbReference type="InterPro" id="IPR015943">
    <property type="entry name" value="WD40/YVTN_repeat-like_dom_sf"/>
</dbReference>
<dbReference type="AlphaFoldDB" id="A0A0L0SU45"/>
<dbReference type="Gene3D" id="2.130.10.10">
    <property type="entry name" value="YVTN repeat-like/Quinoprotein amine dehydrogenase"/>
    <property type="match status" value="1"/>
</dbReference>
<feature type="compositionally biased region" description="Pro residues" evidence="1">
    <location>
        <begin position="280"/>
        <end position="309"/>
    </location>
</feature>
<protein>
    <submittedName>
        <fullName evidence="2">Uncharacterized protein</fullName>
    </submittedName>
</protein>
<feature type="region of interest" description="Disordered" evidence="1">
    <location>
        <begin position="221"/>
        <end position="379"/>
    </location>
</feature>
<evidence type="ECO:0000313" key="2">
    <source>
        <dbReference type="EMBL" id="KNE66057.1"/>
    </source>
</evidence>
<organism evidence="2 3">
    <name type="scientific">Allomyces macrogynus (strain ATCC 38327)</name>
    <name type="common">Allomyces javanicus var. macrogynus</name>
    <dbReference type="NCBI Taxonomy" id="578462"/>
    <lineage>
        <taxon>Eukaryota</taxon>
        <taxon>Fungi</taxon>
        <taxon>Fungi incertae sedis</taxon>
        <taxon>Blastocladiomycota</taxon>
        <taxon>Blastocladiomycetes</taxon>
        <taxon>Blastocladiales</taxon>
        <taxon>Blastocladiaceae</taxon>
        <taxon>Allomyces</taxon>
    </lineage>
</organism>
<feature type="compositionally biased region" description="Polar residues" evidence="1">
    <location>
        <begin position="222"/>
        <end position="234"/>
    </location>
</feature>
<dbReference type="Proteomes" id="UP000054350">
    <property type="component" value="Unassembled WGS sequence"/>
</dbReference>
<keyword evidence="3" id="KW-1185">Reference proteome</keyword>
<dbReference type="EMBL" id="GG745349">
    <property type="protein sequence ID" value="KNE66057.1"/>
    <property type="molecule type" value="Genomic_DNA"/>
</dbReference>
<feature type="compositionally biased region" description="Low complexity" evidence="1">
    <location>
        <begin position="310"/>
        <end position="320"/>
    </location>
</feature>
<reference evidence="2 3" key="1">
    <citation type="submission" date="2009-11" db="EMBL/GenBank/DDBJ databases">
        <title>Annotation of Allomyces macrogynus ATCC 38327.</title>
        <authorList>
            <consortium name="The Broad Institute Genome Sequencing Platform"/>
            <person name="Russ C."/>
            <person name="Cuomo C."/>
            <person name="Burger G."/>
            <person name="Gray M.W."/>
            <person name="Holland P.W.H."/>
            <person name="King N."/>
            <person name="Lang F.B.F."/>
            <person name="Roger A.J."/>
            <person name="Ruiz-Trillo I."/>
            <person name="Young S.K."/>
            <person name="Zeng Q."/>
            <person name="Gargeya S."/>
            <person name="Fitzgerald M."/>
            <person name="Haas B."/>
            <person name="Abouelleil A."/>
            <person name="Alvarado L."/>
            <person name="Arachchi H.M."/>
            <person name="Berlin A."/>
            <person name="Chapman S.B."/>
            <person name="Gearin G."/>
            <person name="Goldberg J."/>
            <person name="Griggs A."/>
            <person name="Gujja S."/>
            <person name="Hansen M."/>
            <person name="Heiman D."/>
            <person name="Howarth C."/>
            <person name="Larimer J."/>
            <person name="Lui A."/>
            <person name="MacDonald P.J.P."/>
            <person name="McCowen C."/>
            <person name="Montmayeur A."/>
            <person name="Murphy C."/>
            <person name="Neiman D."/>
            <person name="Pearson M."/>
            <person name="Priest M."/>
            <person name="Roberts A."/>
            <person name="Saif S."/>
            <person name="Shea T."/>
            <person name="Sisk P."/>
            <person name="Stolte C."/>
            <person name="Sykes S."/>
            <person name="Wortman J."/>
            <person name="Nusbaum C."/>
            <person name="Birren B."/>
        </authorList>
    </citation>
    <scope>NUCLEOTIDE SEQUENCE [LARGE SCALE GENOMIC DNA]</scope>
    <source>
        <strain evidence="2 3">ATCC 38327</strain>
    </source>
</reference>
<proteinExistence type="predicted"/>
<dbReference type="VEuPathDB" id="FungiDB:AMAG_10320"/>
<feature type="compositionally biased region" description="Pro residues" evidence="1">
    <location>
        <begin position="321"/>
        <end position="340"/>
    </location>
</feature>
<accession>A0A0L0SU45</accession>
<feature type="compositionally biased region" description="Polar residues" evidence="1">
    <location>
        <begin position="253"/>
        <end position="271"/>
    </location>
</feature>
<reference evidence="3" key="2">
    <citation type="submission" date="2009-11" db="EMBL/GenBank/DDBJ databases">
        <title>The Genome Sequence of Allomyces macrogynus strain ATCC 38327.</title>
        <authorList>
            <consortium name="The Broad Institute Genome Sequencing Platform"/>
            <person name="Russ C."/>
            <person name="Cuomo C."/>
            <person name="Shea T."/>
            <person name="Young S.K."/>
            <person name="Zeng Q."/>
            <person name="Koehrsen M."/>
            <person name="Haas B."/>
            <person name="Borodovsky M."/>
            <person name="Guigo R."/>
            <person name="Alvarado L."/>
            <person name="Berlin A."/>
            <person name="Borenstein D."/>
            <person name="Chen Z."/>
            <person name="Engels R."/>
            <person name="Freedman E."/>
            <person name="Gellesch M."/>
            <person name="Goldberg J."/>
            <person name="Griggs A."/>
            <person name="Gujja S."/>
            <person name="Heiman D."/>
            <person name="Hepburn T."/>
            <person name="Howarth C."/>
            <person name="Jen D."/>
            <person name="Larson L."/>
            <person name="Lewis B."/>
            <person name="Mehta T."/>
            <person name="Park D."/>
            <person name="Pearson M."/>
            <person name="Roberts A."/>
            <person name="Saif S."/>
            <person name="Shenoy N."/>
            <person name="Sisk P."/>
            <person name="Stolte C."/>
            <person name="Sykes S."/>
            <person name="Walk T."/>
            <person name="White J."/>
            <person name="Yandava C."/>
            <person name="Burger G."/>
            <person name="Gray M.W."/>
            <person name="Holland P.W.H."/>
            <person name="King N."/>
            <person name="Lang F.B.F."/>
            <person name="Roger A.J."/>
            <person name="Ruiz-Trillo I."/>
            <person name="Lander E."/>
            <person name="Nusbaum C."/>
        </authorList>
    </citation>
    <scope>NUCLEOTIDE SEQUENCE [LARGE SCALE GENOMIC DNA]</scope>
    <source>
        <strain evidence="3">ATCC 38327</strain>
    </source>
</reference>
<gene>
    <name evidence="2" type="ORF">AMAG_10320</name>
</gene>
<dbReference type="SUPFAM" id="SSF50998">
    <property type="entry name" value="Quinoprotein alcohol dehydrogenase-like"/>
    <property type="match status" value="1"/>
</dbReference>
<dbReference type="InterPro" id="IPR011047">
    <property type="entry name" value="Quinoprotein_ADH-like_sf"/>
</dbReference>
<dbReference type="STRING" id="578462.A0A0L0SU45"/>
<evidence type="ECO:0000313" key="3">
    <source>
        <dbReference type="Proteomes" id="UP000054350"/>
    </source>
</evidence>
<dbReference type="OrthoDB" id="5574962at2759"/>
<name>A0A0L0SU45_ALLM3</name>
<sequence length="786" mass="82440">MASSSAKAAAAARTSAASSGRSSAPPPAALYDTLAERPVYVVVPTTLDIDALREHLRKNLGADAFREISADQGAFVSGNVEICAADSTCLRIQLSTGASLLRALQSIQFAPFRGPNTLELAYPEVHVDPVTVATLPAVQVEYGDTNSTPHSSLELYRLATGRAATSSNLLAVYRLRGVSGTVTAVRLVVADKNVATCVFRDLKGNPYLPKVTLVNAPVPASTRKNSTISKNSVARQEPRPSGSNMMGHPPAANLSTSTVRPSHVSTASSLPAQMELSTPPARPRPRIPSRPSARPSPAPSAPSSAPPTPATSSAPPLANAMPPPAAPAMPPPQRIQPTAPPVSAQPKKRRITPTLIGPPASAPPAPPAFADTDHPRSLALVPPEPAGCIDDLFKSIRTTSLATVLDVFASGGVLSSRSQASPLLYDWFARVNVAWPLAKIVVDADGSLVVFGVEGHVARYAVREAADTGGLLAPKGPQVALVHEMAKLRGVPAHATATDVASAPLVAVENGAVVVSGYSRDFVPVGEVADPQNQSVMRNMDAAFAHVVVGFEDGEVSVYGPRDGIGQVSLLMLGYHGHGHPIHSAGLCRTDQGRIVVWFASGADLFLWRPGGDPKLLVCILCSLTCFHGLSHQELFCTIQFHDPDQAYTAASMNRSGTWAVLANGTTLVTLEVENGRVTQQVRWPLRDTGGTAKVVIGPTSSRIFHLSRNGDLTVWDPRDKHGCILRHIDGHLADFAVASTSHVHGETDRTLTAVSHASAGRPGEVSVFQISDCILAAVDVDPAGC</sequence>